<sequence>MHNVILAFVLLLLASLLLACNNQAAAAKEQIVLEAASDQGTFTVEIMWTPDDIGSANAFDIRFIEPETGEEIEDMTYDISIYKGGDREVLRSDQTATRQEFTFDEPGSYTIMIDDIDGLGEWVEIPIQVTPEFPAGVLALIVAFGIVVAVIARRNNNSKNLFSQPTN</sequence>
<dbReference type="KEGG" id="nga:Ngar_c02880"/>
<organism evidence="2 3">
    <name type="scientific">Nitrososphaera gargensis (strain Ga9.2)</name>
    <dbReference type="NCBI Taxonomy" id="1237085"/>
    <lineage>
        <taxon>Archaea</taxon>
        <taxon>Nitrososphaerota</taxon>
        <taxon>Nitrososphaeria</taxon>
        <taxon>Nitrososphaerales</taxon>
        <taxon>Nitrososphaeraceae</taxon>
        <taxon>Nitrososphaera</taxon>
    </lineage>
</organism>
<dbReference type="AlphaFoldDB" id="K0I7L1"/>
<reference evidence="2 3" key="1">
    <citation type="journal article" date="2012" name="Environ. Microbiol.">
        <title>The genome of the ammonia-oxidizing Candidatus Nitrososphaera gargensis: insights into metabolic versatility and environmental adaptations.</title>
        <authorList>
            <person name="Spang A."/>
            <person name="Poehlein A."/>
            <person name="Offre P."/>
            <person name="Zumbragel S."/>
            <person name="Haider S."/>
            <person name="Rychlik N."/>
            <person name="Nowka B."/>
            <person name="Schmeisser C."/>
            <person name="Lebedeva E.V."/>
            <person name="Rattei T."/>
            <person name="Bohm C."/>
            <person name="Schmid M."/>
            <person name="Galushko A."/>
            <person name="Hatzenpichler R."/>
            <person name="Weinmaier T."/>
            <person name="Daniel R."/>
            <person name="Schleper C."/>
            <person name="Spieck E."/>
            <person name="Streit W."/>
            <person name="Wagner M."/>
        </authorList>
    </citation>
    <scope>NUCLEOTIDE SEQUENCE [LARGE SCALE GENOMIC DNA]</scope>
    <source>
        <strain evidence="3">Ga9.2</strain>
    </source>
</reference>
<keyword evidence="3" id="KW-1185">Reference proteome</keyword>
<evidence type="ECO:0000313" key="2">
    <source>
        <dbReference type="EMBL" id="AFU57236.1"/>
    </source>
</evidence>
<keyword evidence="1" id="KW-0472">Membrane</keyword>
<dbReference type="InParanoid" id="K0I7L1"/>
<dbReference type="OrthoDB" id="12213at2157"/>
<dbReference type="RefSeq" id="WP_015017809.1">
    <property type="nucleotide sequence ID" value="NC_018719.1"/>
</dbReference>
<keyword evidence="1" id="KW-1133">Transmembrane helix</keyword>
<evidence type="ECO:0000313" key="3">
    <source>
        <dbReference type="Proteomes" id="UP000008037"/>
    </source>
</evidence>
<dbReference type="STRING" id="1237085.Ngar_c02880"/>
<protein>
    <submittedName>
        <fullName evidence="2">Uncharacterized protein</fullName>
    </submittedName>
</protein>
<dbReference type="Proteomes" id="UP000008037">
    <property type="component" value="Chromosome"/>
</dbReference>
<name>K0I7L1_NITGG</name>
<dbReference type="EMBL" id="CP002408">
    <property type="protein sequence ID" value="AFU57236.1"/>
    <property type="molecule type" value="Genomic_DNA"/>
</dbReference>
<proteinExistence type="predicted"/>
<gene>
    <name evidence="2" type="ordered locus">Ngar_c02880</name>
</gene>
<keyword evidence="1" id="KW-0812">Transmembrane</keyword>
<dbReference type="GeneID" id="13796464"/>
<accession>K0I7L1</accession>
<feature type="transmembrane region" description="Helical" evidence="1">
    <location>
        <begin position="133"/>
        <end position="152"/>
    </location>
</feature>
<evidence type="ECO:0000256" key="1">
    <source>
        <dbReference type="SAM" id="Phobius"/>
    </source>
</evidence>
<dbReference type="BioCyc" id="CNIT1237085:G1324-288-MONOMER"/>
<dbReference type="HOGENOM" id="CLU_1529153_0_0_2"/>